<sequence length="71" mass="8101">MLYNGRFVQDEESVKATPYDTGKVRIGEFYTPPLYEKALTPEERFVQDIVLGDKPHRPSSVTKFLGRLLGV</sequence>
<accession>A0A6J5NG65</accession>
<gene>
    <name evidence="1" type="ORF">UFOVP682_44</name>
</gene>
<name>A0A6J5NG65_9CAUD</name>
<proteinExistence type="predicted"/>
<evidence type="ECO:0000313" key="1">
    <source>
        <dbReference type="EMBL" id="CAB4157702.1"/>
    </source>
</evidence>
<reference evidence="1" key="1">
    <citation type="submission" date="2020-04" db="EMBL/GenBank/DDBJ databases">
        <authorList>
            <person name="Chiriac C."/>
            <person name="Salcher M."/>
            <person name="Ghai R."/>
            <person name="Kavagutti S V."/>
        </authorList>
    </citation>
    <scope>NUCLEOTIDE SEQUENCE</scope>
</reference>
<dbReference type="EMBL" id="LR796661">
    <property type="protein sequence ID" value="CAB4157702.1"/>
    <property type="molecule type" value="Genomic_DNA"/>
</dbReference>
<protein>
    <submittedName>
        <fullName evidence="1">Uncharacterized protein</fullName>
    </submittedName>
</protein>
<organism evidence="1">
    <name type="scientific">uncultured Caudovirales phage</name>
    <dbReference type="NCBI Taxonomy" id="2100421"/>
    <lineage>
        <taxon>Viruses</taxon>
        <taxon>Duplodnaviria</taxon>
        <taxon>Heunggongvirae</taxon>
        <taxon>Uroviricota</taxon>
        <taxon>Caudoviricetes</taxon>
        <taxon>Peduoviridae</taxon>
        <taxon>Maltschvirus</taxon>
        <taxon>Maltschvirus maltsch</taxon>
    </lineage>
</organism>